<dbReference type="VEuPathDB" id="TriTrypDB:LpyrH10_06_3590"/>
<dbReference type="RefSeq" id="XP_015660120.1">
    <property type="nucleotide sequence ID" value="XM_015801500.1"/>
</dbReference>
<dbReference type="OMA" id="ILMDNCR"/>
<dbReference type="AlphaFoldDB" id="A0A0N0DWJ7"/>
<evidence type="ECO:0000313" key="1">
    <source>
        <dbReference type="EMBL" id="KPA81681.1"/>
    </source>
</evidence>
<evidence type="ECO:0000313" key="2">
    <source>
        <dbReference type="Proteomes" id="UP000037923"/>
    </source>
</evidence>
<gene>
    <name evidence="1" type="ORF">ABB37_03989</name>
</gene>
<dbReference type="OrthoDB" id="268866at2759"/>
<keyword evidence="2" id="KW-1185">Reference proteome</keyword>
<accession>A0A0N0DWJ7</accession>
<dbReference type="EMBL" id="LGTL01000006">
    <property type="protein sequence ID" value="KPA81681.1"/>
    <property type="molecule type" value="Genomic_DNA"/>
</dbReference>
<sequence>MSHYNTGIGSSVPSVVDMVSGFSAFLVDFVQVVLGQTQTSFQAASPEDSDPGVFDPDTRSWSGPEGLRYRVGLFPIPSERHTREKTRNIKILMDNCRRICLADELPATKEEKKFWSAYRFMKYQLFLAPACIVMPPLYVFSKIFHDKLHPVLRGRMMPIMGGMMLAELWADATYPGHQLLSTALRAKTPMGDAARAEWVRLQPVDIPFYIFTAYQFQLMFNAVPDDILFGGDIATLCG</sequence>
<proteinExistence type="predicted"/>
<name>A0A0N0DWJ7_LEPPY</name>
<protein>
    <submittedName>
        <fullName evidence="1">Uncharacterized protein</fullName>
    </submittedName>
</protein>
<dbReference type="GeneID" id="26904280"/>
<reference evidence="1 2" key="1">
    <citation type="submission" date="2015-07" db="EMBL/GenBank/DDBJ databases">
        <title>High-quality genome of monoxenous trypanosomatid Leptomonas pyrrhocoris.</title>
        <authorList>
            <person name="Flegontov P."/>
            <person name="Butenko A."/>
            <person name="Firsov S."/>
            <person name="Vlcek C."/>
            <person name="Logacheva M.D."/>
            <person name="Field M."/>
            <person name="Filatov D."/>
            <person name="Flegontova O."/>
            <person name="Gerasimov E."/>
            <person name="Jackson A.P."/>
            <person name="Kelly S."/>
            <person name="Opperdoes F."/>
            <person name="O'Reilly A."/>
            <person name="Votypka J."/>
            <person name="Yurchenko V."/>
            <person name="Lukes J."/>
        </authorList>
    </citation>
    <scope>NUCLEOTIDE SEQUENCE [LARGE SCALE GENOMIC DNA]</scope>
    <source>
        <strain evidence="1">H10</strain>
    </source>
</reference>
<dbReference type="Proteomes" id="UP000037923">
    <property type="component" value="Unassembled WGS sequence"/>
</dbReference>
<comment type="caution">
    <text evidence="1">The sequence shown here is derived from an EMBL/GenBank/DDBJ whole genome shotgun (WGS) entry which is preliminary data.</text>
</comment>
<organism evidence="1 2">
    <name type="scientific">Leptomonas pyrrhocoris</name>
    <name type="common">Firebug parasite</name>
    <dbReference type="NCBI Taxonomy" id="157538"/>
    <lineage>
        <taxon>Eukaryota</taxon>
        <taxon>Discoba</taxon>
        <taxon>Euglenozoa</taxon>
        <taxon>Kinetoplastea</taxon>
        <taxon>Metakinetoplastina</taxon>
        <taxon>Trypanosomatida</taxon>
        <taxon>Trypanosomatidae</taxon>
        <taxon>Leishmaniinae</taxon>
        <taxon>Leptomonas</taxon>
    </lineage>
</organism>